<protein>
    <submittedName>
        <fullName evidence="2">Uncharacterized protein</fullName>
    </submittedName>
</protein>
<evidence type="ECO:0000313" key="3">
    <source>
        <dbReference type="Proteomes" id="UP001465976"/>
    </source>
</evidence>
<proteinExistence type="predicted"/>
<reference evidence="2 3" key="1">
    <citation type="submission" date="2024-02" db="EMBL/GenBank/DDBJ databases">
        <title>A draft genome for the cacao thread blight pathogen Marasmius crinis-equi.</title>
        <authorList>
            <person name="Cohen S.P."/>
            <person name="Baruah I.K."/>
            <person name="Amoako-Attah I."/>
            <person name="Bukari Y."/>
            <person name="Meinhardt L.W."/>
            <person name="Bailey B.A."/>
        </authorList>
    </citation>
    <scope>NUCLEOTIDE SEQUENCE [LARGE SCALE GENOMIC DNA]</scope>
    <source>
        <strain evidence="2 3">GH-76</strain>
    </source>
</reference>
<keyword evidence="3" id="KW-1185">Reference proteome</keyword>
<evidence type="ECO:0000256" key="1">
    <source>
        <dbReference type="SAM" id="MobiDB-lite"/>
    </source>
</evidence>
<organism evidence="2 3">
    <name type="scientific">Marasmius crinis-equi</name>
    <dbReference type="NCBI Taxonomy" id="585013"/>
    <lineage>
        <taxon>Eukaryota</taxon>
        <taxon>Fungi</taxon>
        <taxon>Dikarya</taxon>
        <taxon>Basidiomycota</taxon>
        <taxon>Agaricomycotina</taxon>
        <taxon>Agaricomycetes</taxon>
        <taxon>Agaricomycetidae</taxon>
        <taxon>Agaricales</taxon>
        <taxon>Marasmiineae</taxon>
        <taxon>Marasmiaceae</taxon>
        <taxon>Marasmius</taxon>
    </lineage>
</organism>
<feature type="non-terminal residue" evidence="2">
    <location>
        <position position="207"/>
    </location>
</feature>
<dbReference type="Proteomes" id="UP001465976">
    <property type="component" value="Unassembled WGS sequence"/>
</dbReference>
<feature type="region of interest" description="Disordered" evidence="1">
    <location>
        <begin position="1"/>
        <end position="85"/>
    </location>
</feature>
<name>A0ABR3EI89_9AGAR</name>
<dbReference type="EMBL" id="JBAHYK010005172">
    <property type="protein sequence ID" value="KAL0562570.1"/>
    <property type="molecule type" value="Genomic_DNA"/>
</dbReference>
<evidence type="ECO:0000313" key="2">
    <source>
        <dbReference type="EMBL" id="KAL0562570.1"/>
    </source>
</evidence>
<feature type="region of interest" description="Disordered" evidence="1">
    <location>
        <begin position="123"/>
        <end position="207"/>
    </location>
</feature>
<accession>A0ABR3EI89</accession>
<sequence length="207" mass="22666">SSIPASGVVTQGKRRIGPASRVEPRLGVSSTREPPIHHPVPDTAVARKLLPQPAPGARPTPQTSLSVSRHTTGEPPASRRGFTPDFSNLQAEMQEYQENEDRRWQAQQALDEAEHRRVLALDPGISDEFSWDWQDSGVEPPNKKRKYDNSDDQRPKRPLPSRIRETPRPGNSPVAGPSGLQPQNGGGNRPRATLAGLNPSPSRPKTP</sequence>
<comment type="caution">
    <text evidence="2">The sequence shown here is derived from an EMBL/GenBank/DDBJ whole genome shotgun (WGS) entry which is preliminary data.</text>
</comment>
<gene>
    <name evidence="2" type="ORF">V5O48_019516</name>
</gene>
<feature type="compositionally biased region" description="Polar residues" evidence="1">
    <location>
        <begin position="60"/>
        <end position="70"/>
    </location>
</feature>
<feature type="non-terminal residue" evidence="2">
    <location>
        <position position="1"/>
    </location>
</feature>